<protein>
    <recommendedName>
        <fullName evidence="3">FMN hydroxy acid dehydrogenase domain-containing protein</fullName>
    </recommendedName>
</protein>
<comment type="caution">
    <text evidence="4">The sequence shown here is derived from an EMBL/GenBank/DDBJ whole genome shotgun (WGS) entry which is preliminary data.</text>
</comment>
<dbReference type="SUPFAM" id="SSF51395">
    <property type="entry name" value="FMN-linked oxidoreductases"/>
    <property type="match status" value="1"/>
</dbReference>
<dbReference type="EMBL" id="QGKV02001507">
    <property type="protein sequence ID" value="KAF3534421.1"/>
    <property type="molecule type" value="Genomic_DNA"/>
</dbReference>
<feature type="domain" description="FMN hydroxy acid dehydrogenase" evidence="3">
    <location>
        <begin position="146"/>
        <end position="344"/>
    </location>
</feature>
<organism evidence="4 5">
    <name type="scientific">Brassica cretica</name>
    <name type="common">Mustard</name>
    <dbReference type="NCBI Taxonomy" id="69181"/>
    <lineage>
        <taxon>Eukaryota</taxon>
        <taxon>Viridiplantae</taxon>
        <taxon>Streptophyta</taxon>
        <taxon>Embryophyta</taxon>
        <taxon>Tracheophyta</taxon>
        <taxon>Spermatophyta</taxon>
        <taxon>Magnoliopsida</taxon>
        <taxon>eudicotyledons</taxon>
        <taxon>Gunneridae</taxon>
        <taxon>Pentapetalae</taxon>
        <taxon>rosids</taxon>
        <taxon>malvids</taxon>
        <taxon>Brassicales</taxon>
        <taxon>Brassicaceae</taxon>
        <taxon>Brassiceae</taxon>
        <taxon>Brassica</taxon>
    </lineage>
</organism>
<evidence type="ECO:0000313" key="4">
    <source>
        <dbReference type="EMBL" id="KAF3534421.1"/>
    </source>
</evidence>
<keyword evidence="2" id="KW-0560">Oxidoreductase</keyword>
<accession>A0ABQ7BR90</accession>
<dbReference type="PANTHER" id="PTHR10578">
    <property type="entry name" value="S -2-HYDROXY-ACID OXIDASE-RELATED"/>
    <property type="match status" value="1"/>
</dbReference>
<comment type="cofactor">
    <cofactor evidence="1">
        <name>FMN</name>
        <dbReference type="ChEBI" id="CHEBI:58210"/>
    </cofactor>
</comment>
<dbReference type="InterPro" id="IPR037396">
    <property type="entry name" value="FMN_HAD"/>
</dbReference>
<evidence type="ECO:0000259" key="3">
    <source>
        <dbReference type="PROSITE" id="PS51349"/>
    </source>
</evidence>
<dbReference type="PROSITE" id="PS51349">
    <property type="entry name" value="FMN_HYDROXY_ACID_DH_2"/>
    <property type="match status" value="1"/>
</dbReference>
<dbReference type="InterPro" id="IPR000262">
    <property type="entry name" value="FMN-dep_DH"/>
</dbReference>
<keyword evidence="5" id="KW-1185">Reference proteome</keyword>
<evidence type="ECO:0000313" key="5">
    <source>
        <dbReference type="Proteomes" id="UP000266723"/>
    </source>
</evidence>
<dbReference type="InterPro" id="IPR013785">
    <property type="entry name" value="Aldolase_TIM"/>
</dbReference>
<dbReference type="PANTHER" id="PTHR10578:SF132">
    <property type="entry name" value="PEROXISOMAL (S)-2-HYDROXYACID OXIDASE GLO4"/>
    <property type="match status" value="1"/>
</dbReference>
<evidence type="ECO:0000256" key="1">
    <source>
        <dbReference type="ARBA" id="ARBA00001917"/>
    </source>
</evidence>
<dbReference type="Gene3D" id="3.20.20.70">
    <property type="entry name" value="Aldolase class I"/>
    <property type="match status" value="1"/>
</dbReference>
<reference evidence="4 5" key="1">
    <citation type="journal article" date="2020" name="BMC Genomics">
        <title>Intraspecific diversification of the crop wild relative Brassica cretica Lam. using demographic model selection.</title>
        <authorList>
            <person name="Kioukis A."/>
            <person name="Michalopoulou V.A."/>
            <person name="Briers L."/>
            <person name="Pirintsos S."/>
            <person name="Studholme D.J."/>
            <person name="Pavlidis P."/>
            <person name="Sarris P.F."/>
        </authorList>
    </citation>
    <scope>NUCLEOTIDE SEQUENCE [LARGE SCALE GENOMIC DNA]</scope>
    <source>
        <strain evidence="5">cv. PFS-1207/04</strain>
    </source>
</reference>
<name>A0ABQ7BR90_BRACR</name>
<evidence type="ECO:0000256" key="2">
    <source>
        <dbReference type="ARBA" id="ARBA00023002"/>
    </source>
</evidence>
<dbReference type="Pfam" id="PF01070">
    <property type="entry name" value="FMN_dh"/>
    <property type="match status" value="1"/>
</dbReference>
<gene>
    <name evidence="4" type="ORF">DY000_02043141</name>
</gene>
<proteinExistence type="predicted"/>
<sequence>MCLIQIRSLTQLCQRYSGDSLPPPPLSKSKQEGGNKWREPSSAIMRLGEAYELIENAKLRQVVEMEKERLSFFKDAVLCEDSVGVIADFKEIAFTFLVSKFSFCIWDLLSWSSFRHMRVLLELALLMTPFNDHSPVSCNFKIDESSLMDQIVNVNEFQELARRALPKMYYDFYSGGAEDQHTLKENVEAFTRIMFRPRVLVDVSKIDMSTRILGYPISAPIMIAPTAMHMLAHPQAACNTIMCHTWLHALLRKMLPVVTLSGFFKYMQVYKRRDVTAQIVKRAEKAGFKAIVLTVDVPKLGRREADIKKKMVSPQLRNFEGLFSTEVIPVQVLKPSLLVHLMLL</sequence>
<dbReference type="Proteomes" id="UP000266723">
    <property type="component" value="Unassembled WGS sequence"/>
</dbReference>